<accession>A0A562PHE4</accession>
<organism evidence="4 5">
    <name type="scientific">Pseudoduganella flava</name>
    <dbReference type="NCBI Taxonomy" id="871742"/>
    <lineage>
        <taxon>Bacteria</taxon>
        <taxon>Pseudomonadati</taxon>
        <taxon>Pseudomonadota</taxon>
        <taxon>Betaproteobacteria</taxon>
        <taxon>Burkholderiales</taxon>
        <taxon>Oxalobacteraceae</taxon>
        <taxon>Telluria group</taxon>
        <taxon>Pseudoduganella</taxon>
    </lineage>
</organism>
<keyword evidence="2" id="KW-0472">Membrane</keyword>
<feature type="region of interest" description="Disordered" evidence="1">
    <location>
        <begin position="1"/>
        <end position="23"/>
    </location>
</feature>
<reference evidence="3 6" key="3">
    <citation type="submission" date="2019-12" db="EMBL/GenBank/DDBJ databases">
        <title>Draft Genome Sequences of Six Type Strains of the Genus Massilia.</title>
        <authorList>
            <person name="Miess H."/>
            <person name="Frediansyah A."/>
            <person name="Goeker M."/>
            <person name="Gross H."/>
        </authorList>
    </citation>
    <scope>NUCLEOTIDE SEQUENCE [LARGE SCALE GENOMIC DNA]</scope>
    <source>
        <strain evidence="3 6">DSM 26639</strain>
    </source>
</reference>
<protein>
    <submittedName>
        <fullName evidence="4">Uncharacterized protein</fullName>
    </submittedName>
</protein>
<name>A0A562PHE4_9BURK</name>
<keyword evidence="2" id="KW-1133">Transmembrane helix</keyword>
<evidence type="ECO:0000256" key="1">
    <source>
        <dbReference type="SAM" id="MobiDB-lite"/>
    </source>
</evidence>
<sequence>MDSQPTAGAPASAAEPAPPAAARAAPADSPYNWIYDQLVTDVNDAVGAFAYLLYKREKIEFVEAIRCQRGREPTIEEMRAFHTQTCTQSRIESYRKNAELLVQAFLSAALKTRVTQYEVEVRESVLSKGLDAIAAEIRAKKTLGQWARDILGNLGLNVLTIVVVGALLGGYHALNRFNTNVERVANVPAQEPPAFPATAAH</sequence>
<dbReference type="Proteomes" id="UP000315112">
    <property type="component" value="Unassembled WGS sequence"/>
</dbReference>
<keyword evidence="2" id="KW-0812">Transmembrane</keyword>
<dbReference type="EMBL" id="CP046904">
    <property type="protein sequence ID" value="QGZ40235.1"/>
    <property type="molecule type" value="Genomic_DNA"/>
</dbReference>
<gene>
    <name evidence="3" type="ORF">GO485_15045</name>
    <name evidence="4" type="ORF">IP92_04980</name>
</gene>
<evidence type="ECO:0000313" key="5">
    <source>
        <dbReference type="Proteomes" id="UP000315112"/>
    </source>
</evidence>
<keyword evidence="6" id="KW-1185">Reference proteome</keyword>
<evidence type="ECO:0000313" key="6">
    <source>
        <dbReference type="Proteomes" id="UP000437862"/>
    </source>
</evidence>
<dbReference type="Proteomes" id="UP000437862">
    <property type="component" value="Chromosome"/>
</dbReference>
<feature type="transmembrane region" description="Helical" evidence="2">
    <location>
        <begin position="150"/>
        <end position="174"/>
    </location>
</feature>
<dbReference type="EMBL" id="VLKW01000012">
    <property type="protein sequence ID" value="TWI43416.1"/>
    <property type="molecule type" value="Genomic_DNA"/>
</dbReference>
<dbReference type="RefSeq" id="WP_145880364.1">
    <property type="nucleotide sequence ID" value="NZ_CP046904.1"/>
</dbReference>
<evidence type="ECO:0000313" key="3">
    <source>
        <dbReference type="EMBL" id="QGZ40235.1"/>
    </source>
</evidence>
<dbReference type="OrthoDB" id="5465455at2"/>
<proteinExistence type="predicted"/>
<reference evidence="4 5" key="1">
    <citation type="journal article" date="2015" name="Stand. Genomic Sci.">
        <title>Genomic Encyclopedia of Bacterial and Archaeal Type Strains, Phase III: the genomes of soil and plant-associated and newly described type strains.</title>
        <authorList>
            <person name="Whitman W.B."/>
            <person name="Woyke T."/>
            <person name="Klenk H.P."/>
            <person name="Zhou Y."/>
            <person name="Lilburn T.G."/>
            <person name="Beck B.J."/>
            <person name="De Vos P."/>
            <person name="Vandamme P."/>
            <person name="Eisen J.A."/>
            <person name="Garrity G."/>
            <person name="Hugenholtz P."/>
            <person name="Kyrpides N.C."/>
        </authorList>
    </citation>
    <scope>NUCLEOTIDE SEQUENCE [LARGE SCALE GENOMIC DNA]</scope>
    <source>
        <strain evidence="4 5">CGMCC 1.10685</strain>
    </source>
</reference>
<evidence type="ECO:0000313" key="4">
    <source>
        <dbReference type="EMBL" id="TWI43416.1"/>
    </source>
</evidence>
<reference evidence="4" key="2">
    <citation type="submission" date="2019-07" db="EMBL/GenBank/DDBJ databases">
        <authorList>
            <person name="Whitman W."/>
            <person name="Huntemann M."/>
            <person name="Clum A."/>
            <person name="Pillay M."/>
            <person name="Palaniappan K."/>
            <person name="Varghese N."/>
            <person name="Mikhailova N."/>
            <person name="Stamatis D."/>
            <person name="Reddy T."/>
            <person name="Daum C."/>
            <person name="Shapiro N."/>
            <person name="Ivanova N."/>
            <person name="Kyrpides N."/>
            <person name="Woyke T."/>
        </authorList>
    </citation>
    <scope>NUCLEOTIDE SEQUENCE</scope>
    <source>
        <strain evidence="4">CGMCC 1.10685</strain>
    </source>
</reference>
<dbReference type="AlphaFoldDB" id="A0A562PHE4"/>
<evidence type="ECO:0000256" key="2">
    <source>
        <dbReference type="SAM" id="Phobius"/>
    </source>
</evidence>